<proteinExistence type="predicted"/>
<name>A0A317PWH0_9ENTR</name>
<dbReference type="Proteomes" id="UP000246744">
    <property type="component" value="Unassembled WGS sequence"/>
</dbReference>
<comment type="caution">
    <text evidence="1">The sequence shown here is derived from an EMBL/GenBank/DDBJ whole genome shotgun (WGS) entry which is preliminary data.</text>
</comment>
<dbReference type="OrthoDB" id="6624381at2"/>
<reference evidence="1 2" key="1">
    <citation type="submission" date="2018-05" db="EMBL/GenBank/DDBJ databases">
        <title>Genomic Encyclopedia of Type Strains, Phase IV (KMG-IV): sequencing the most valuable type-strain genomes for metagenomic binning, comparative biology and taxonomic classification.</title>
        <authorList>
            <person name="Goeker M."/>
        </authorList>
    </citation>
    <scope>NUCLEOTIDE SEQUENCE [LARGE SCALE GENOMIC DNA]</scope>
    <source>
        <strain evidence="1 2">DSM 19579</strain>
    </source>
</reference>
<accession>A0A317PWH0</accession>
<evidence type="ECO:0000313" key="2">
    <source>
        <dbReference type="Proteomes" id="UP000246744"/>
    </source>
</evidence>
<protein>
    <submittedName>
        <fullName evidence="1">Uncharacterized protein</fullName>
    </submittedName>
</protein>
<organism evidence="1 2">
    <name type="scientific">Mangrovibacter plantisponsor</name>
    <dbReference type="NCBI Taxonomy" id="451513"/>
    <lineage>
        <taxon>Bacteria</taxon>
        <taxon>Pseudomonadati</taxon>
        <taxon>Pseudomonadota</taxon>
        <taxon>Gammaproteobacteria</taxon>
        <taxon>Enterobacterales</taxon>
        <taxon>Enterobacteriaceae</taxon>
        <taxon>Mangrovibacter</taxon>
    </lineage>
</organism>
<sequence>MSERYKLNCKNNFLSLSLGVVLGNVIKSMRFLPERKVNILAIYSNDIVSDIDQWKEERINSYDVILCRDFYCDIIKRFIPRLTARVISLDSTVEVLQHALHRALLSVNKLQKMCDAREKTYIHFSDGENTFISDYLYFATPERIASVGNCTLKSVYNRKRNLMERLSCGSNQTLWLTLVFILNFINRPEIERTLPGMAKTLSVPLLNYISYQRDSSRGQVYVSL</sequence>
<dbReference type="AlphaFoldDB" id="A0A317PWH0"/>
<keyword evidence="2" id="KW-1185">Reference proteome</keyword>
<dbReference type="RefSeq" id="WP_110026760.1">
    <property type="nucleotide sequence ID" value="NZ_QGTS01000009.1"/>
</dbReference>
<evidence type="ECO:0000313" key="1">
    <source>
        <dbReference type="EMBL" id="PWW07077.1"/>
    </source>
</evidence>
<gene>
    <name evidence="1" type="ORF">DES37_109197</name>
</gene>
<dbReference type="EMBL" id="QGTS01000009">
    <property type="protein sequence ID" value="PWW07077.1"/>
    <property type="molecule type" value="Genomic_DNA"/>
</dbReference>